<keyword evidence="5 12" id="KW-0328">Glycosyltransferase</keyword>
<evidence type="ECO:0000256" key="12">
    <source>
        <dbReference type="RuleBase" id="RU367051"/>
    </source>
</evidence>
<dbReference type="Pfam" id="PF15924">
    <property type="entry name" value="ALG11_N"/>
    <property type="match status" value="1"/>
</dbReference>
<dbReference type="Pfam" id="PF00534">
    <property type="entry name" value="Glycos_transf_1"/>
    <property type="match status" value="1"/>
</dbReference>
<evidence type="ECO:0000256" key="8">
    <source>
        <dbReference type="ARBA" id="ARBA00022824"/>
    </source>
</evidence>
<comment type="similarity">
    <text evidence="12">Belongs to the glycosyltransferase group 1 family. Glycosyltransferase 4 subfamily.</text>
</comment>
<dbReference type="SUPFAM" id="SSF53756">
    <property type="entry name" value="UDP-Glycosyltransferase/glycogen phosphorylase"/>
    <property type="match status" value="1"/>
</dbReference>
<gene>
    <name evidence="15" type="primary">ALG11_1</name>
    <name evidence="15" type="ORF">MBRA1_000705</name>
</gene>
<dbReference type="InterPro" id="IPR038013">
    <property type="entry name" value="ALG11"/>
</dbReference>
<evidence type="ECO:0000256" key="6">
    <source>
        <dbReference type="ARBA" id="ARBA00022679"/>
    </source>
</evidence>
<evidence type="ECO:0000256" key="1">
    <source>
        <dbReference type="ARBA" id="ARBA00004389"/>
    </source>
</evidence>
<comment type="subcellular location">
    <subcellularLocation>
        <location evidence="1">Endoplasmic reticulum membrane</location>
        <topology evidence="1">Single-pass membrane protein</topology>
    </subcellularLocation>
</comment>
<protein>
    <recommendedName>
        <fullName evidence="4 12">GDP-Man:Man(3)GlcNAc(2)-PP-Dol alpha-1,2-mannosyltransferase</fullName>
        <ecNumber evidence="3 12">2.4.1.131</ecNumber>
    </recommendedName>
</protein>
<sequence>MGMGLNVLLPRPTQEEWNTMGYLFIGGGGERVLFEALRMHQQDPNVICVVYTGDIKPLPNGVTKQEILDKAEERFGIKVRPEAVAFLPLQNRYLVEGSYWRHFTLLGQAFGANRLGYAAMSELVPDVFIDTMGYAFALSAAKNFSKKIRVGAYVHYPTISTDMLQRVRKRKAGITNSSWIASSLPLSWLKLIYYHIFAAAYGDALRNADAIVTNGTWTKNHIQTLVQCKLWRPWKVHIPEVNIVYPPCNTEKFVKLSLENRQARQIVSLAQFRPEKDHALQLRMIRQLLDQHRELKTSSGTNRALKLVLIGGVRNKADEERVASLKTLAKELIIENHIEWCINAPLNIVIDKLGKASIGLSTMVDEHFGINVVEYMASGLLALSHASAGPLLDISVPVNGQPTGFHASDLDGYVSQAYKLLTMPASEALSVRERARKHVKTAFSDATFDQSWKTQLWDKLVPPALIALNEAAKKSTSTQ</sequence>
<evidence type="ECO:0000256" key="4">
    <source>
        <dbReference type="ARBA" id="ARBA00022018"/>
    </source>
</evidence>
<evidence type="ECO:0000259" key="14">
    <source>
        <dbReference type="Pfam" id="PF15924"/>
    </source>
</evidence>
<evidence type="ECO:0000256" key="7">
    <source>
        <dbReference type="ARBA" id="ARBA00022692"/>
    </source>
</evidence>
<dbReference type="AlphaFoldDB" id="A0AAF0DTZ5"/>
<dbReference type="InterPro" id="IPR031814">
    <property type="entry name" value="ALG11_N"/>
</dbReference>
<name>A0AAF0DTZ5_9BASI</name>
<dbReference type="Proteomes" id="UP001216638">
    <property type="component" value="Chromosome 1"/>
</dbReference>
<dbReference type="InterPro" id="IPR001296">
    <property type="entry name" value="Glyco_trans_1"/>
</dbReference>
<keyword evidence="9" id="KW-1133">Transmembrane helix</keyword>
<evidence type="ECO:0000256" key="3">
    <source>
        <dbReference type="ARBA" id="ARBA00012645"/>
    </source>
</evidence>
<dbReference type="EC" id="2.4.1.131" evidence="3 12"/>
<evidence type="ECO:0000256" key="9">
    <source>
        <dbReference type="ARBA" id="ARBA00022989"/>
    </source>
</evidence>
<accession>A0AAF0DTZ5</accession>
<comment type="pathway">
    <text evidence="2 12">Protein modification; protein glycosylation.</text>
</comment>
<evidence type="ECO:0000313" key="15">
    <source>
        <dbReference type="EMBL" id="WFC94075.1"/>
    </source>
</evidence>
<evidence type="ECO:0000313" key="16">
    <source>
        <dbReference type="Proteomes" id="UP001216638"/>
    </source>
</evidence>
<dbReference type="CDD" id="cd03806">
    <property type="entry name" value="GT4_ALG11-like"/>
    <property type="match status" value="1"/>
</dbReference>
<evidence type="ECO:0000256" key="10">
    <source>
        <dbReference type="ARBA" id="ARBA00023136"/>
    </source>
</evidence>
<feature type="domain" description="Glycosyl transferase family 1" evidence="13">
    <location>
        <begin position="257"/>
        <end position="397"/>
    </location>
</feature>
<dbReference type="PANTHER" id="PTHR45919:SF1">
    <property type="entry name" value="GDP-MAN:MAN(3)GLCNAC(2)-PP-DOL ALPHA-1,2-MANNOSYLTRANSFERASE"/>
    <property type="match status" value="1"/>
</dbReference>
<keyword evidence="8 12" id="KW-0256">Endoplasmic reticulum</keyword>
<dbReference type="GO" id="GO:0004377">
    <property type="term" value="F:GDP-Man:Man(3)GlcNAc(2)-PP-Dol alpha-1,2-mannosyltransferase activity"/>
    <property type="evidence" value="ECO:0007669"/>
    <property type="project" value="UniProtKB-UniRule"/>
</dbReference>
<comment type="function">
    <text evidence="12">GDP-Man:Man(3)GlcNAc(2)-PP-Dol alpha-1,2-mannosyltransferase that operates in the biosynthetic pathway of dolichol-linked oligosaccharides, the glycan precursors employed in protein asparagine (N)-glycosylation. The assembly of dolichol-linked oligosaccharides begins on the cytosolic side of the endoplasmic reticulum membrane and finishes in its lumen. The sequential addition of sugars to dolichol pyrophosphate produces dolichol-linked oligosaccharides containing fourteen sugars, including two GlcNAcs, nine mannoses and three glucoses. Once assembled, the oligosaccharide is transferred from the lipid to nascent proteins by oligosaccharyltransferases. Catalyzes, on the cytoplasmic face of the endoplasmic reticulum, the addition of the fourth and fifth mannose residues to the dolichol-linked oligosaccharide chain, to produce Man(5)GlcNAc(2)-PP-dolichol core oligosaccharide.</text>
</comment>
<keyword evidence="7" id="KW-0812">Transmembrane</keyword>
<dbReference type="GO" id="GO:0006487">
    <property type="term" value="P:protein N-linked glycosylation"/>
    <property type="evidence" value="ECO:0007669"/>
    <property type="project" value="TreeGrafter"/>
</dbReference>
<dbReference type="EMBL" id="CP119951">
    <property type="protein sequence ID" value="WFC94075.1"/>
    <property type="molecule type" value="Genomic_DNA"/>
</dbReference>
<proteinExistence type="inferred from homology"/>
<keyword evidence="10" id="KW-0472">Membrane</keyword>
<evidence type="ECO:0000256" key="5">
    <source>
        <dbReference type="ARBA" id="ARBA00022676"/>
    </source>
</evidence>
<evidence type="ECO:0000256" key="11">
    <source>
        <dbReference type="ARBA" id="ARBA00045065"/>
    </source>
</evidence>
<dbReference type="GO" id="GO:0005789">
    <property type="term" value="C:endoplasmic reticulum membrane"/>
    <property type="evidence" value="ECO:0007669"/>
    <property type="project" value="UniProtKB-SubCell"/>
</dbReference>
<evidence type="ECO:0000259" key="13">
    <source>
        <dbReference type="Pfam" id="PF00534"/>
    </source>
</evidence>
<organism evidence="15 16">
    <name type="scientific">Malassezia brasiliensis</name>
    <dbReference type="NCBI Taxonomy" id="1821822"/>
    <lineage>
        <taxon>Eukaryota</taxon>
        <taxon>Fungi</taxon>
        <taxon>Dikarya</taxon>
        <taxon>Basidiomycota</taxon>
        <taxon>Ustilaginomycotina</taxon>
        <taxon>Malasseziomycetes</taxon>
        <taxon>Malasseziales</taxon>
        <taxon>Malasseziaceae</taxon>
        <taxon>Malassezia</taxon>
    </lineage>
</organism>
<dbReference type="PANTHER" id="PTHR45919">
    <property type="entry name" value="GDP-MAN:MAN(3)GLCNAC(2)-PP-DOL ALPHA-1,2-MANNOSYLTRANSFERASE"/>
    <property type="match status" value="1"/>
</dbReference>
<dbReference type="Gene3D" id="3.40.50.2000">
    <property type="entry name" value="Glycogen Phosphorylase B"/>
    <property type="match status" value="1"/>
</dbReference>
<keyword evidence="6 12" id="KW-0808">Transferase</keyword>
<keyword evidence="16" id="KW-1185">Reference proteome</keyword>
<reference evidence="15" key="1">
    <citation type="submission" date="2023-03" db="EMBL/GenBank/DDBJ databases">
        <title>Mating type loci evolution in Malassezia.</title>
        <authorList>
            <person name="Coelho M.A."/>
        </authorList>
    </citation>
    <scope>NUCLEOTIDE SEQUENCE</scope>
    <source>
        <strain evidence="15">CBS 14135</strain>
    </source>
</reference>
<evidence type="ECO:0000256" key="2">
    <source>
        <dbReference type="ARBA" id="ARBA00004922"/>
    </source>
</evidence>
<feature type="domain" description="ALG11 mannosyltransferase N-terminal" evidence="14">
    <location>
        <begin position="26"/>
        <end position="225"/>
    </location>
</feature>
<comment type="catalytic activity">
    <reaction evidence="11 12">
        <text>an alpha-D-Man-(1-&gt;3)-[alpha-D-Man-(1-&gt;6)]-beta-D-Man-(1-&gt;4)-beta-D-GlcNAc-(1-&gt;4)-alpha-D-GlcNAc-diphospho-di-trans,poly-cis-dolichol + 2 GDP-alpha-D-mannose = an alpha-D-Man-(1-&gt;2)-alpha-D-Man-(1-&gt;2)-alpha-D-Man-(1-&gt;3)-[alpha-D-Man-(1-&gt;6)]-beta-D-Man-(1-&gt;4)-beta-D-GlcNAc-(1-&gt;4)-alpha-D-GlcNAc-diphospho-di-trans,poly-cis-dolichol + 2 GDP + 2 H(+)</text>
        <dbReference type="Rhea" id="RHEA:29523"/>
        <dbReference type="Rhea" id="RHEA-COMP:19515"/>
        <dbReference type="Rhea" id="RHEA-COMP:19516"/>
        <dbReference type="ChEBI" id="CHEBI:15378"/>
        <dbReference type="ChEBI" id="CHEBI:57527"/>
        <dbReference type="ChEBI" id="CHEBI:58189"/>
        <dbReference type="ChEBI" id="CHEBI:132511"/>
        <dbReference type="ChEBI" id="CHEBI:132515"/>
        <dbReference type="EC" id="2.4.1.131"/>
    </reaction>
    <physiologicalReaction direction="left-to-right" evidence="11 12">
        <dbReference type="Rhea" id="RHEA:29524"/>
    </physiologicalReaction>
</comment>